<evidence type="ECO:0000313" key="2">
    <source>
        <dbReference type="Proteomes" id="UP000184212"/>
    </source>
</evidence>
<proteinExistence type="predicted"/>
<name>A0A1M5KK86_9BACT</name>
<gene>
    <name evidence="1" type="ORF">SAMN04488109_0689</name>
</gene>
<sequence length="70" mass="8316">MIDRDYNDGQYAKYYMVIVLEGKIYPLATKSAKYRRLFLKRKKSLLTEKLGEHRVAKLTPSILSGYRRME</sequence>
<dbReference type="EMBL" id="FQWQ01000001">
    <property type="protein sequence ID" value="SHG53080.1"/>
    <property type="molecule type" value="Genomic_DNA"/>
</dbReference>
<evidence type="ECO:0000313" key="1">
    <source>
        <dbReference type="EMBL" id="SHG53080.1"/>
    </source>
</evidence>
<organism evidence="1 2">
    <name type="scientific">Chryseolinea serpens</name>
    <dbReference type="NCBI Taxonomy" id="947013"/>
    <lineage>
        <taxon>Bacteria</taxon>
        <taxon>Pseudomonadati</taxon>
        <taxon>Bacteroidota</taxon>
        <taxon>Cytophagia</taxon>
        <taxon>Cytophagales</taxon>
        <taxon>Fulvivirgaceae</taxon>
        <taxon>Chryseolinea</taxon>
    </lineage>
</organism>
<dbReference type="AlphaFoldDB" id="A0A1M5KK86"/>
<reference evidence="1 2" key="1">
    <citation type="submission" date="2016-11" db="EMBL/GenBank/DDBJ databases">
        <authorList>
            <person name="Jaros S."/>
            <person name="Januszkiewicz K."/>
            <person name="Wedrychowicz H."/>
        </authorList>
    </citation>
    <scope>NUCLEOTIDE SEQUENCE [LARGE SCALE GENOMIC DNA]</scope>
    <source>
        <strain evidence="1 2">DSM 24574</strain>
    </source>
</reference>
<keyword evidence="2" id="KW-1185">Reference proteome</keyword>
<dbReference type="Proteomes" id="UP000184212">
    <property type="component" value="Unassembled WGS sequence"/>
</dbReference>
<accession>A0A1M5KK86</accession>
<protein>
    <submittedName>
        <fullName evidence="1">Uncharacterized protein</fullName>
    </submittedName>
</protein>